<proteinExistence type="predicted"/>
<reference evidence="2 3" key="1">
    <citation type="submission" date="2014-04" db="EMBL/GenBank/DDBJ databases">
        <authorList>
            <consortium name="DOE Joint Genome Institute"/>
            <person name="Kuo A."/>
            <person name="Tarkka M."/>
            <person name="Buscot F."/>
            <person name="Kohler A."/>
            <person name="Nagy L.G."/>
            <person name="Floudas D."/>
            <person name="Copeland A."/>
            <person name="Barry K.W."/>
            <person name="Cichocki N."/>
            <person name="Veneault-Fourrey C."/>
            <person name="LaButti K."/>
            <person name="Lindquist E.A."/>
            <person name="Lipzen A."/>
            <person name="Lundell T."/>
            <person name="Morin E."/>
            <person name="Murat C."/>
            <person name="Sun H."/>
            <person name="Tunlid A."/>
            <person name="Henrissat B."/>
            <person name="Grigoriev I.V."/>
            <person name="Hibbett D.S."/>
            <person name="Martin F."/>
            <person name="Nordberg H.P."/>
            <person name="Cantor M.N."/>
            <person name="Hua S.X."/>
        </authorList>
    </citation>
    <scope>NUCLEOTIDE SEQUENCE [LARGE SCALE GENOMIC DNA]</scope>
    <source>
        <strain evidence="2 3">F 1598</strain>
    </source>
</reference>
<gene>
    <name evidence="2" type="ORF">PILCRDRAFT_79453</name>
</gene>
<accession>A0A0C3F4I3</accession>
<dbReference type="PROSITE" id="PS50234">
    <property type="entry name" value="VWFA"/>
    <property type="match status" value="1"/>
</dbReference>
<reference evidence="3" key="2">
    <citation type="submission" date="2015-01" db="EMBL/GenBank/DDBJ databases">
        <title>Evolutionary Origins and Diversification of the Mycorrhizal Mutualists.</title>
        <authorList>
            <consortium name="DOE Joint Genome Institute"/>
            <consortium name="Mycorrhizal Genomics Consortium"/>
            <person name="Kohler A."/>
            <person name="Kuo A."/>
            <person name="Nagy L.G."/>
            <person name="Floudas D."/>
            <person name="Copeland A."/>
            <person name="Barry K.W."/>
            <person name="Cichocki N."/>
            <person name="Veneault-Fourrey C."/>
            <person name="LaButti K."/>
            <person name="Lindquist E.A."/>
            <person name="Lipzen A."/>
            <person name="Lundell T."/>
            <person name="Morin E."/>
            <person name="Murat C."/>
            <person name="Riley R."/>
            <person name="Ohm R."/>
            <person name="Sun H."/>
            <person name="Tunlid A."/>
            <person name="Henrissat B."/>
            <person name="Grigoriev I.V."/>
            <person name="Hibbett D.S."/>
            <person name="Martin F."/>
        </authorList>
    </citation>
    <scope>NUCLEOTIDE SEQUENCE [LARGE SCALE GENOMIC DNA]</scope>
    <source>
        <strain evidence="3">F 1598</strain>
    </source>
</reference>
<keyword evidence="3" id="KW-1185">Reference proteome</keyword>
<dbReference type="AlphaFoldDB" id="A0A0C3F4I3"/>
<dbReference type="PANTHER" id="PTHR34706:SF1">
    <property type="entry name" value="VWFA DOMAIN-CONTAINING PROTEIN"/>
    <property type="match status" value="1"/>
</dbReference>
<dbReference type="SUPFAM" id="SSF53300">
    <property type="entry name" value="vWA-like"/>
    <property type="match status" value="1"/>
</dbReference>
<dbReference type="Pfam" id="PF00092">
    <property type="entry name" value="VWA"/>
    <property type="match status" value="1"/>
</dbReference>
<dbReference type="EMBL" id="KN833052">
    <property type="protein sequence ID" value="KIM74974.1"/>
    <property type="molecule type" value="Genomic_DNA"/>
</dbReference>
<evidence type="ECO:0000313" key="3">
    <source>
        <dbReference type="Proteomes" id="UP000054166"/>
    </source>
</evidence>
<dbReference type="InterPro" id="IPR002035">
    <property type="entry name" value="VWF_A"/>
</dbReference>
<dbReference type="InParanoid" id="A0A0C3F4I3"/>
<dbReference type="Gene3D" id="3.40.50.410">
    <property type="entry name" value="von Willebrand factor, type A domain"/>
    <property type="match status" value="1"/>
</dbReference>
<dbReference type="HOGENOM" id="CLU_040578_2_1_1"/>
<dbReference type="OrthoDB" id="2142040at2759"/>
<dbReference type="SMART" id="SM00327">
    <property type="entry name" value="VWA"/>
    <property type="match status" value="1"/>
</dbReference>
<dbReference type="InterPro" id="IPR036465">
    <property type="entry name" value="vWFA_dom_sf"/>
</dbReference>
<dbReference type="Proteomes" id="UP000054166">
    <property type="component" value="Unassembled WGS sequence"/>
</dbReference>
<feature type="domain" description="VWFA" evidence="1">
    <location>
        <begin position="17"/>
        <end position="215"/>
    </location>
</feature>
<sequence>MRRESVENALETLRKYDTVIIVDDSSSMRGRRWQDARDALSSLADVTASYDADGIDVYFLNHKAFASNVRDASTVNRLFEMVQPSGITPIGGKLEELLLTYLDKIENAKAREIAGESHALKVIKGVNYIVLTDGAPTDDPEDVIVTAARRLDRGNFPITQVGIQFVQIGNSPHAAEFLQELDDGLSSDHGVRDIVDTTPFTLTGGALTAEMLTKILLGGINRRVDRRGGGSVMH</sequence>
<evidence type="ECO:0000313" key="2">
    <source>
        <dbReference type="EMBL" id="KIM74974.1"/>
    </source>
</evidence>
<dbReference type="STRING" id="765440.A0A0C3F4I3"/>
<protein>
    <recommendedName>
        <fullName evidence="1">VWFA domain-containing protein</fullName>
    </recommendedName>
</protein>
<organism evidence="2 3">
    <name type="scientific">Piloderma croceum (strain F 1598)</name>
    <dbReference type="NCBI Taxonomy" id="765440"/>
    <lineage>
        <taxon>Eukaryota</taxon>
        <taxon>Fungi</taxon>
        <taxon>Dikarya</taxon>
        <taxon>Basidiomycota</taxon>
        <taxon>Agaricomycotina</taxon>
        <taxon>Agaricomycetes</taxon>
        <taxon>Agaricomycetidae</taxon>
        <taxon>Atheliales</taxon>
        <taxon>Atheliaceae</taxon>
        <taxon>Piloderma</taxon>
    </lineage>
</organism>
<dbReference type="PANTHER" id="PTHR34706">
    <property type="entry name" value="SLR1338 PROTEIN"/>
    <property type="match status" value="1"/>
</dbReference>
<name>A0A0C3F4I3_PILCF</name>
<evidence type="ECO:0000259" key="1">
    <source>
        <dbReference type="PROSITE" id="PS50234"/>
    </source>
</evidence>